<name>A0ABQ9ZLZ3_9CRUS</name>
<evidence type="ECO:0000313" key="2">
    <source>
        <dbReference type="Proteomes" id="UP001234178"/>
    </source>
</evidence>
<dbReference type="Proteomes" id="UP001234178">
    <property type="component" value="Unassembled WGS sequence"/>
</dbReference>
<sequence length="81" mass="8914">MDILMDLGNPLVEIGFIVNSVSSYGLHCSVQLTLGTRYKMLLRPSSGSHCVFLKSFDEINQSEAADAMQRTNLMKHLIGIG</sequence>
<reference evidence="1 2" key="1">
    <citation type="journal article" date="2023" name="Nucleic Acids Res.">
        <title>The hologenome of Daphnia magna reveals possible DNA methylation and microbiome-mediated evolution of the host genome.</title>
        <authorList>
            <person name="Chaturvedi A."/>
            <person name="Li X."/>
            <person name="Dhandapani V."/>
            <person name="Marshall H."/>
            <person name="Kissane S."/>
            <person name="Cuenca-Cambronero M."/>
            <person name="Asole G."/>
            <person name="Calvet F."/>
            <person name="Ruiz-Romero M."/>
            <person name="Marangio P."/>
            <person name="Guigo R."/>
            <person name="Rago D."/>
            <person name="Mirbahai L."/>
            <person name="Eastwood N."/>
            <person name="Colbourne J.K."/>
            <person name="Zhou J."/>
            <person name="Mallon E."/>
            <person name="Orsini L."/>
        </authorList>
    </citation>
    <scope>NUCLEOTIDE SEQUENCE [LARGE SCALE GENOMIC DNA]</scope>
    <source>
        <strain evidence="1">LRV0_1</strain>
    </source>
</reference>
<protein>
    <submittedName>
        <fullName evidence="1">Uncharacterized protein</fullName>
    </submittedName>
</protein>
<comment type="caution">
    <text evidence="1">The sequence shown here is derived from an EMBL/GenBank/DDBJ whole genome shotgun (WGS) entry which is preliminary data.</text>
</comment>
<accession>A0ABQ9ZLZ3</accession>
<dbReference type="EMBL" id="JAOYFB010000004">
    <property type="protein sequence ID" value="KAK4013941.1"/>
    <property type="molecule type" value="Genomic_DNA"/>
</dbReference>
<gene>
    <name evidence="1" type="ORF">OUZ56_026489</name>
</gene>
<keyword evidence="2" id="KW-1185">Reference proteome</keyword>
<organism evidence="1 2">
    <name type="scientific">Daphnia magna</name>
    <dbReference type="NCBI Taxonomy" id="35525"/>
    <lineage>
        <taxon>Eukaryota</taxon>
        <taxon>Metazoa</taxon>
        <taxon>Ecdysozoa</taxon>
        <taxon>Arthropoda</taxon>
        <taxon>Crustacea</taxon>
        <taxon>Branchiopoda</taxon>
        <taxon>Diplostraca</taxon>
        <taxon>Cladocera</taxon>
        <taxon>Anomopoda</taxon>
        <taxon>Daphniidae</taxon>
        <taxon>Daphnia</taxon>
    </lineage>
</organism>
<proteinExistence type="predicted"/>
<evidence type="ECO:0000313" key="1">
    <source>
        <dbReference type="EMBL" id="KAK4013941.1"/>
    </source>
</evidence>